<dbReference type="Gene3D" id="3.40.50.150">
    <property type="entry name" value="Vaccinia Virus protein VP39"/>
    <property type="match status" value="1"/>
</dbReference>
<dbReference type="Proteomes" id="UP000004374">
    <property type="component" value="Unassembled WGS sequence"/>
</dbReference>
<dbReference type="InterPro" id="IPR008884">
    <property type="entry name" value="TylF_MeTrfase"/>
</dbReference>
<dbReference type="STRING" id="562729.RNAN_2555"/>
<reference evidence="1 2" key="1">
    <citation type="journal article" date="2012" name="J. Bacteriol.">
        <title>Genome Sequence of the Protease-Producing Bacterium Rheinheimera nanhaiensis E407-8T, Isolated from Deep-Sea Sediment of the South China Sea.</title>
        <authorList>
            <person name="Zhang X.-Y."/>
            <person name="Zhang Y.-J."/>
            <person name="Qin Q.-L."/>
            <person name="Xie B.-B."/>
            <person name="Chen X.-L."/>
            <person name="Zhou B.-C."/>
            <person name="Zhang Y.-Z."/>
        </authorList>
    </citation>
    <scope>NUCLEOTIDE SEQUENCE [LARGE SCALE GENOMIC DNA]</scope>
    <source>
        <strain evidence="1 2">E407-8</strain>
    </source>
</reference>
<dbReference type="EMBL" id="BAFK01000014">
    <property type="protein sequence ID" value="GAB59549.1"/>
    <property type="molecule type" value="Genomic_DNA"/>
</dbReference>
<name>I1DZS1_9GAMM</name>
<evidence type="ECO:0000313" key="1">
    <source>
        <dbReference type="EMBL" id="GAB59549.1"/>
    </source>
</evidence>
<proteinExistence type="predicted"/>
<dbReference type="PANTHER" id="PTHR40036">
    <property type="entry name" value="MACROCIN O-METHYLTRANSFERASE"/>
    <property type="match status" value="1"/>
</dbReference>
<protein>
    <submittedName>
        <fullName evidence="1">Uncharacterized protein</fullName>
    </submittedName>
</protein>
<keyword evidence="2" id="KW-1185">Reference proteome</keyword>
<comment type="caution">
    <text evidence="1">The sequence shown here is derived from an EMBL/GenBank/DDBJ whole genome shotgun (WGS) entry which is preliminary data.</text>
</comment>
<dbReference type="InterPro" id="IPR029063">
    <property type="entry name" value="SAM-dependent_MTases_sf"/>
</dbReference>
<evidence type="ECO:0000313" key="2">
    <source>
        <dbReference type="Proteomes" id="UP000004374"/>
    </source>
</evidence>
<dbReference type="Pfam" id="PF13578">
    <property type="entry name" value="Methyltransf_24"/>
    <property type="match status" value="1"/>
</dbReference>
<dbReference type="SUPFAM" id="SSF53335">
    <property type="entry name" value="S-adenosyl-L-methionine-dependent methyltransferases"/>
    <property type="match status" value="1"/>
</dbReference>
<organism evidence="1 2">
    <name type="scientific">Rheinheimera nanhaiensis E407-8</name>
    <dbReference type="NCBI Taxonomy" id="562729"/>
    <lineage>
        <taxon>Bacteria</taxon>
        <taxon>Pseudomonadati</taxon>
        <taxon>Pseudomonadota</taxon>
        <taxon>Gammaproteobacteria</taxon>
        <taxon>Chromatiales</taxon>
        <taxon>Chromatiaceae</taxon>
        <taxon>Rheinheimera</taxon>
    </lineage>
</organism>
<sequence length="261" mass="29098">MAIQGESALLLAHATLEQAGYKQVSQDLVSYINQFPTHLGLKQLHGLLQAWYENATLSRTLFVHEHQFSGAKHALSMRDTHTKLVGLPVDVLNYAAKVAPQSGLWLEFGVCYGRSINILAKGCEKIVHGFDSFQGLPEDWKPGEPKGSYSTHGRLPKVAENVRLHQGWFEQSLPAFLVDHPEPVSLVHIDCDLYSSTVTVLSLLAERIVPGSVLIFDDFWAYEGFEHHEFKAFNEFANKQGLALQLISYAALGREVAFIVQ</sequence>
<dbReference type="PANTHER" id="PTHR40036:SF1">
    <property type="entry name" value="MACROCIN O-METHYLTRANSFERASE"/>
    <property type="match status" value="1"/>
</dbReference>
<dbReference type="AlphaFoldDB" id="I1DZS1"/>
<gene>
    <name evidence="1" type="ORF">RNAN_2555</name>
</gene>
<accession>I1DZS1</accession>